<dbReference type="AlphaFoldDB" id="A0A6J6MH28"/>
<organism evidence="2">
    <name type="scientific">freshwater metagenome</name>
    <dbReference type="NCBI Taxonomy" id="449393"/>
    <lineage>
        <taxon>unclassified sequences</taxon>
        <taxon>metagenomes</taxon>
        <taxon>ecological metagenomes</taxon>
    </lineage>
</organism>
<reference evidence="2" key="1">
    <citation type="submission" date="2020-05" db="EMBL/GenBank/DDBJ databases">
        <authorList>
            <person name="Chiriac C."/>
            <person name="Salcher M."/>
            <person name="Ghai R."/>
            <person name="Kavagutti S V."/>
        </authorList>
    </citation>
    <scope>NUCLEOTIDE SEQUENCE</scope>
</reference>
<protein>
    <submittedName>
        <fullName evidence="2">Unannotated protein</fullName>
    </submittedName>
</protein>
<accession>A0A6J6MH28</accession>
<evidence type="ECO:0000256" key="1">
    <source>
        <dbReference type="SAM" id="Phobius"/>
    </source>
</evidence>
<keyword evidence="1" id="KW-0812">Transmembrane</keyword>
<keyword evidence="1" id="KW-0472">Membrane</keyword>
<evidence type="ECO:0000313" key="2">
    <source>
        <dbReference type="EMBL" id="CAB4672699.1"/>
    </source>
</evidence>
<sequence>MEEIEVVALTPLEWLADFGMSMIPPILMGLLFYAVMRGIFRADSTERKVYSEIEAQERAKRKKAPNA</sequence>
<name>A0A6J6MH28_9ZZZZ</name>
<proteinExistence type="predicted"/>
<keyword evidence="1" id="KW-1133">Transmembrane helix</keyword>
<dbReference type="EMBL" id="CAEZWX010000088">
    <property type="protein sequence ID" value="CAB4672699.1"/>
    <property type="molecule type" value="Genomic_DNA"/>
</dbReference>
<feature type="transmembrane region" description="Helical" evidence="1">
    <location>
        <begin position="22"/>
        <end position="40"/>
    </location>
</feature>
<gene>
    <name evidence="2" type="ORF">UFOPK2328_00643</name>
</gene>